<name>A0AAE4QLC2_9LEPT</name>
<comment type="caution">
    <text evidence="1">The sequence shown here is derived from an EMBL/GenBank/DDBJ whole genome shotgun (WGS) entry which is preliminary data.</text>
</comment>
<sequence length="357" mass="40390">MWRFLREQKPSSAMVSWNVWKGFPFLIDSSGFKTPRQARITEISLPISDSTSLRTKVLDFGKNENSPVIYLQHGMSAKGIDDVRILALGSNLANRGFRVYLPELPEVKGLLVRKETISNIRSAFLRIYSLEKRPIAYVSASFSAGMGFVGLADPQCQEILSSLLLIGTYSDFAKTVPFVLKNFEIESYAVNVMMFNYVHLIRSNPEGLEKYFLESALDNGLNRTPEELQGPKILRTLSSEDRAFLNNFLEISEFREETSLRLKAKAPESFVDETSPAFFAHQHRKPCYLLHGNDDPVISPQESKDLRDLLSKNPGPKPVFLETSLLTHGDHLPFYSRLPEILPMADFWGGFLFSANI</sequence>
<dbReference type="EMBL" id="NPEF02000005">
    <property type="protein sequence ID" value="MDV6235108.1"/>
    <property type="molecule type" value="Genomic_DNA"/>
</dbReference>
<reference evidence="1 2" key="1">
    <citation type="journal article" date="2018" name="Microb. Genom.">
        <title>Deciphering the unexplored Leptospira diversity from soils uncovers genomic evolution to virulence.</title>
        <authorList>
            <person name="Thibeaux R."/>
            <person name="Iraola G."/>
            <person name="Ferres I."/>
            <person name="Bierque E."/>
            <person name="Girault D."/>
            <person name="Soupe-Gilbert M.E."/>
            <person name="Picardeau M."/>
            <person name="Goarant C."/>
        </authorList>
    </citation>
    <scope>NUCLEOTIDE SEQUENCE [LARGE SCALE GENOMIC DNA]</scope>
    <source>
        <strain evidence="1 2">ATI7-C-A5</strain>
    </source>
</reference>
<accession>A0AAE4QLC2</accession>
<dbReference type="SUPFAM" id="SSF53474">
    <property type="entry name" value="alpha/beta-Hydrolases"/>
    <property type="match status" value="1"/>
</dbReference>
<organism evidence="1 2">
    <name type="scientific">Leptospira ellisii</name>
    <dbReference type="NCBI Taxonomy" id="2023197"/>
    <lineage>
        <taxon>Bacteria</taxon>
        <taxon>Pseudomonadati</taxon>
        <taxon>Spirochaetota</taxon>
        <taxon>Spirochaetia</taxon>
        <taxon>Leptospirales</taxon>
        <taxon>Leptospiraceae</taxon>
        <taxon>Leptospira</taxon>
    </lineage>
</organism>
<dbReference type="Gene3D" id="3.40.50.1820">
    <property type="entry name" value="alpha/beta hydrolase"/>
    <property type="match status" value="1"/>
</dbReference>
<keyword evidence="2" id="KW-1185">Reference proteome</keyword>
<dbReference type="Proteomes" id="UP000232122">
    <property type="component" value="Unassembled WGS sequence"/>
</dbReference>
<protein>
    <submittedName>
        <fullName evidence="1">Alpha/beta hydrolase</fullName>
    </submittedName>
</protein>
<gene>
    <name evidence="1" type="ORF">CH379_005645</name>
</gene>
<evidence type="ECO:0000313" key="1">
    <source>
        <dbReference type="EMBL" id="MDV6235108.1"/>
    </source>
</evidence>
<evidence type="ECO:0000313" key="2">
    <source>
        <dbReference type="Proteomes" id="UP000232122"/>
    </source>
</evidence>
<proteinExistence type="predicted"/>
<dbReference type="InterPro" id="IPR029058">
    <property type="entry name" value="AB_hydrolase_fold"/>
</dbReference>
<dbReference type="AlphaFoldDB" id="A0AAE4QLC2"/>
<dbReference type="GO" id="GO:0016787">
    <property type="term" value="F:hydrolase activity"/>
    <property type="evidence" value="ECO:0007669"/>
    <property type="project" value="UniProtKB-KW"/>
</dbReference>
<keyword evidence="1" id="KW-0378">Hydrolase</keyword>